<feature type="region of interest" description="Disordered" evidence="1">
    <location>
        <begin position="188"/>
        <end position="243"/>
    </location>
</feature>
<reference evidence="3" key="1">
    <citation type="submission" date="2016-10" db="EMBL/GenBank/DDBJ databases">
        <authorList>
            <person name="Benchimol M."/>
            <person name="Almeida L.G."/>
            <person name="Vasconcelos A.T."/>
            <person name="Perreira-Neves A."/>
            <person name="Rosa I.A."/>
            <person name="Tasca T."/>
            <person name="Bogo M.R."/>
            <person name="de Souza W."/>
        </authorList>
    </citation>
    <scope>NUCLEOTIDE SEQUENCE [LARGE SCALE GENOMIC DNA]</scope>
    <source>
        <strain evidence="3">K</strain>
    </source>
</reference>
<keyword evidence="4" id="KW-1185">Reference proteome</keyword>
<organism evidence="3 4">
    <name type="scientific">Tritrichomonas foetus</name>
    <dbReference type="NCBI Taxonomy" id="1144522"/>
    <lineage>
        <taxon>Eukaryota</taxon>
        <taxon>Metamonada</taxon>
        <taxon>Parabasalia</taxon>
        <taxon>Tritrichomonadida</taxon>
        <taxon>Tritrichomonadidae</taxon>
        <taxon>Tritrichomonas</taxon>
    </lineage>
</organism>
<feature type="chain" id="PRO_5013244248" description="Lipocalin-like domain-containing protein" evidence="2">
    <location>
        <begin position="19"/>
        <end position="243"/>
    </location>
</feature>
<dbReference type="AlphaFoldDB" id="A0A1J4J6P8"/>
<dbReference type="GeneID" id="94830412"/>
<comment type="caution">
    <text evidence="3">The sequence shown here is derived from an EMBL/GenBank/DDBJ whole genome shotgun (WGS) entry which is preliminary data.</text>
</comment>
<sequence length="243" mass="27629">MLWLIPNLIFAVIPPQQALDELVLGEWKIQSTTFSPKQPTNTNIQFYSTFISELDNPRNFGGDIIINETNHVEKLGSIRLDFDQESFSSILVYFNEKNPITELNATLSQNNLITASGRLQIGNSTYFLSVLSYKAAELTLYDHEKQTVTIYRMYKTVVEPTSGSSDFLFTSLSSLMVLYFFINRNRGKNNNANENTNENVNTNQNENENDDETDDGDIIIVCEDENASDVNEGKENDKHIKTE</sequence>
<keyword evidence="2" id="KW-0732">Signal</keyword>
<accession>A0A1J4J6P8</accession>
<evidence type="ECO:0000313" key="3">
    <source>
        <dbReference type="EMBL" id="OHS94910.1"/>
    </source>
</evidence>
<dbReference type="EMBL" id="MLAK01001282">
    <property type="protein sequence ID" value="OHS94910.1"/>
    <property type="molecule type" value="Genomic_DNA"/>
</dbReference>
<dbReference type="Proteomes" id="UP000179807">
    <property type="component" value="Unassembled WGS sequence"/>
</dbReference>
<proteinExistence type="predicted"/>
<evidence type="ECO:0000256" key="2">
    <source>
        <dbReference type="SAM" id="SignalP"/>
    </source>
</evidence>
<evidence type="ECO:0000256" key="1">
    <source>
        <dbReference type="SAM" id="MobiDB-lite"/>
    </source>
</evidence>
<feature type="signal peptide" evidence="2">
    <location>
        <begin position="1"/>
        <end position="18"/>
    </location>
</feature>
<evidence type="ECO:0008006" key="5">
    <source>
        <dbReference type="Google" id="ProtNLM"/>
    </source>
</evidence>
<evidence type="ECO:0000313" key="4">
    <source>
        <dbReference type="Proteomes" id="UP000179807"/>
    </source>
</evidence>
<protein>
    <recommendedName>
        <fullName evidence="5">Lipocalin-like domain-containing protein</fullName>
    </recommendedName>
</protein>
<feature type="compositionally biased region" description="Acidic residues" evidence="1">
    <location>
        <begin position="207"/>
        <end position="227"/>
    </location>
</feature>
<feature type="compositionally biased region" description="Low complexity" evidence="1">
    <location>
        <begin position="189"/>
        <end position="206"/>
    </location>
</feature>
<dbReference type="RefSeq" id="XP_068348047.1">
    <property type="nucleotide sequence ID" value="XM_068495708.1"/>
</dbReference>
<feature type="compositionally biased region" description="Basic and acidic residues" evidence="1">
    <location>
        <begin position="231"/>
        <end position="243"/>
    </location>
</feature>
<name>A0A1J4J6P8_9EUKA</name>
<dbReference type="VEuPathDB" id="TrichDB:TRFO_10860"/>
<gene>
    <name evidence="3" type="ORF">TRFO_10860</name>
</gene>